<reference evidence="2 3" key="1">
    <citation type="submission" date="2017-03" db="EMBL/GenBank/DDBJ databases">
        <title>An alternative strategy for trypanosome survival in the mammalian bloodstream revealed through genome and transcriptome analysis of the ubiquitous bovine parasite Trypanosoma (Megatrypanum) theileri.</title>
        <authorList>
            <person name="Kelly S."/>
            <person name="Ivens A."/>
            <person name="Mott A."/>
            <person name="O'Neill E."/>
            <person name="Emms D."/>
            <person name="Macleod O."/>
            <person name="Voorheis P."/>
            <person name="Matthews J."/>
            <person name="Matthews K."/>
            <person name="Carrington M."/>
        </authorList>
    </citation>
    <scope>NUCLEOTIDE SEQUENCE [LARGE SCALE GENOMIC DNA]</scope>
    <source>
        <strain evidence="2">Edinburgh</strain>
    </source>
</reference>
<comment type="caution">
    <text evidence="2">The sequence shown here is derived from an EMBL/GenBank/DDBJ whole genome shotgun (WGS) entry which is preliminary data.</text>
</comment>
<feature type="compositionally biased region" description="Polar residues" evidence="1">
    <location>
        <begin position="356"/>
        <end position="380"/>
    </location>
</feature>
<feature type="region of interest" description="Disordered" evidence="1">
    <location>
        <begin position="103"/>
        <end position="130"/>
    </location>
</feature>
<organism evidence="2 3">
    <name type="scientific">Trypanosoma theileri</name>
    <dbReference type="NCBI Taxonomy" id="67003"/>
    <lineage>
        <taxon>Eukaryota</taxon>
        <taxon>Discoba</taxon>
        <taxon>Euglenozoa</taxon>
        <taxon>Kinetoplastea</taxon>
        <taxon>Metakinetoplastina</taxon>
        <taxon>Trypanosomatida</taxon>
        <taxon>Trypanosomatidae</taxon>
        <taxon>Trypanosoma</taxon>
    </lineage>
</organism>
<dbReference type="OrthoDB" id="238616at2759"/>
<feature type="compositionally biased region" description="Low complexity" evidence="1">
    <location>
        <begin position="116"/>
        <end position="128"/>
    </location>
</feature>
<accession>A0A1X0P6L6</accession>
<protein>
    <submittedName>
        <fullName evidence="2">Uncharacterized protein</fullName>
    </submittedName>
</protein>
<dbReference type="VEuPathDB" id="TriTrypDB:TM35_000032580"/>
<gene>
    <name evidence="2" type="ORF">TM35_000032580</name>
</gene>
<dbReference type="GeneID" id="39981805"/>
<name>A0A1X0P6L6_9TRYP</name>
<evidence type="ECO:0000313" key="3">
    <source>
        <dbReference type="Proteomes" id="UP000192257"/>
    </source>
</evidence>
<dbReference type="AlphaFoldDB" id="A0A1X0P6L6"/>
<keyword evidence="3" id="KW-1185">Reference proteome</keyword>
<proteinExistence type="predicted"/>
<sequence length="605" mass="67303">MGYPLGKESLCSTHHQSPKAILPKRYGLRSTEGDYGTNNHLQQQRHQVLHRDVNCLKNNQTQRTQSFTLPAPRSTRIDLIPACSQNTRQSTPFLTEDQNSLMEDSDRLFPGPLEASPSSSSHSGQQHPFLFDASAPPTVISTTLFSDDPTWVGGMPGKEYIWAPDNKESLWGPLGVAEGVSRPQPVTPVGEIANPLDSRNGTTVQSLFVSLTREPSDSLTTDVPQSTTALPCSQKNIVDIIMAQLTDSSYGNNSNDDSIGSHTYEAPSTVLSTLPKAPTYPMEELTIPCLTSLCGIETLLDSRTASYDDLLDYHREQESIHEPLMRCEAPLAVGCTPPSSARKKENEDDIIPYHRGQNSSDTNTATTPDVSSNRGNNSKKLANDRRNSDRRTNQLTQLSLNIPLMPVVDITTLSNLHRSTSHALHVKAMIKKSHPGPLLKAVEWPPRTSDDVVSLLKQYRAKELLRHLRVVSFARKNAECVRELFESWCAKGIPPSDVLFGAYYLYVMKRGNRELCLKHNGRGRVMGHGRGCDYALKGPSFRCRYRHVCLFCSAGDHGWFDEEYCERYLNLQKEMIQLGVTDSVGLVLLDALEYDDHSNLLGDIK</sequence>
<evidence type="ECO:0000256" key="1">
    <source>
        <dbReference type="SAM" id="MobiDB-lite"/>
    </source>
</evidence>
<feature type="compositionally biased region" description="Basic and acidic residues" evidence="1">
    <location>
        <begin position="381"/>
        <end position="392"/>
    </location>
</feature>
<dbReference type="Proteomes" id="UP000192257">
    <property type="component" value="Unassembled WGS sequence"/>
</dbReference>
<evidence type="ECO:0000313" key="2">
    <source>
        <dbReference type="EMBL" id="ORC92505.1"/>
    </source>
</evidence>
<dbReference type="RefSeq" id="XP_028886571.1">
    <property type="nucleotide sequence ID" value="XM_029022025.1"/>
</dbReference>
<dbReference type="EMBL" id="NBCO01000003">
    <property type="protein sequence ID" value="ORC92505.1"/>
    <property type="molecule type" value="Genomic_DNA"/>
</dbReference>
<feature type="region of interest" description="Disordered" evidence="1">
    <location>
        <begin position="335"/>
        <end position="393"/>
    </location>
</feature>